<evidence type="ECO:0000313" key="4">
    <source>
        <dbReference type="EMBL" id="AKM10777.1"/>
    </source>
</evidence>
<proteinExistence type="predicted"/>
<dbReference type="Proteomes" id="UP000035287">
    <property type="component" value="Chromosome"/>
</dbReference>
<dbReference type="InterPro" id="IPR000184">
    <property type="entry name" value="Bac_surfAg_D15"/>
</dbReference>
<dbReference type="PANTHER" id="PTHR12815">
    <property type="entry name" value="SORTING AND ASSEMBLY MACHINERY SAMM50 PROTEIN FAMILY MEMBER"/>
    <property type="match status" value="1"/>
</dbReference>
<dbReference type="EMBL" id="CP011770">
    <property type="protein sequence ID" value="AKM10777.1"/>
    <property type="molecule type" value="Genomic_DNA"/>
</dbReference>
<dbReference type="GO" id="GO:0019867">
    <property type="term" value="C:outer membrane"/>
    <property type="evidence" value="ECO:0007669"/>
    <property type="project" value="InterPro"/>
</dbReference>
<evidence type="ECO:0000256" key="2">
    <source>
        <dbReference type="ARBA" id="ARBA00022452"/>
    </source>
</evidence>
<dbReference type="RefSeq" id="WP_047821741.1">
    <property type="nucleotide sequence ID" value="NZ_CP011770.1"/>
</dbReference>
<dbReference type="PANTHER" id="PTHR12815:SF42">
    <property type="entry name" value="BACTERIAL SURFACE ANTIGEN (D15) DOMAIN-CONTAINING PROTEIN"/>
    <property type="match status" value="1"/>
</dbReference>
<protein>
    <submittedName>
        <fullName evidence="4">Uncharacterized protein</fullName>
    </submittedName>
</protein>
<organism evidence="4 5">
    <name type="scientific">Croceicoccus naphthovorans</name>
    <dbReference type="NCBI Taxonomy" id="1348774"/>
    <lineage>
        <taxon>Bacteria</taxon>
        <taxon>Pseudomonadati</taxon>
        <taxon>Pseudomonadota</taxon>
        <taxon>Alphaproteobacteria</taxon>
        <taxon>Sphingomonadales</taxon>
        <taxon>Erythrobacteraceae</taxon>
        <taxon>Croceicoccus</taxon>
    </lineage>
</organism>
<name>A0A0G3XHU7_9SPHN</name>
<keyword evidence="3" id="KW-0472">Membrane</keyword>
<gene>
    <name evidence="4" type="ORF">AB433_13685</name>
</gene>
<keyword evidence="2" id="KW-0812">Transmembrane</keyword>
<sequence>MVIAALGATPAYAQSRDADPELEELIPDSAIADPESWAVDTEAARTPEDAGPDPDTPLSDPPEMTLAWPEEDLDIAIEPLEEDPQLAEDLSRRNERPAADLALPEMAAAEEEREERTRVELSKKITLNYPESFADFDKIDEFRDRFLALSDIETLADGDDNLAQLANRARADQETLEQLLSVYGFYDADVRQRVRTPAEGEGSGENGAVRPRDARFIFNIDPGPRYRFGLIDLGNLAQTGADFETLRKAFEIESGDYVSEDAIVFERIDLDVALGENGYAFAEVGAPDLLVDHARDEADLNLTVEPGGKYRFGSVVSTMPDFLSGKHLSEIARFDAGDLYKESDVEDLRRAILATGLVSTLSIQPRETAPPANGEPGTVELDVDLTEAPLRTIAGSLGYATTDGFRAEASWEHRNFFPPEGMLRVRAVAGTQEQLLGATFRRNNWHGRDRVLSLDVFANTIDRDAYEARTISAIGKFERLSTLIFQKEFSWSVGLELVATQEREGTLDGDVGPRETYFVAALPGRVLFDQSDDLLDPTNGWRLEAWVSPEVSRNNGAQSFYARNSLEGRYYQPFGDSVVLAGRAKFGTIQGASLRDIAPSRRLYAGGGGSVRGYGYQQIGPQDDLGDPTGGRSLVEASLEARVRTGLFDGSLSVVPFIDAGAVDTTTTPRLRDLQFGAGVGIRYHTNFGPLRVDVATPLNPRPGDSRIGVYVALGQAF</sequence>
<dbReference type="Gene3D" id="2.40.160.50">
    <property type="entry name" value="membrane protein fhac: a member of the omp85/tpsb transporter family"/>
    <property type="match status" value="1"/>
</dbReference>
<dbReference type="AlphaFoldDB" id="A0A0G3XHU7"/>
<dbReference type="KEGG" id="cna:AB433_13685"/>
<comment type="subcellular location">
    <subcellularLocation>
        <location evidence="1">Membrane</location>
    </subcellularLocation>
</comment>
<dbReference type="PATRIC" id="fig|1348774.3.peg.2879"/>
<keyword evidence="2" id="KW-1134">Transmembrane beta strand</keyword>
<evidence type="ECO:0000256" key="1">
    <source>
        <dbReference type="ARBA" id="ARBA00004370"/>
    </source>
</evidence>
<dbReference type="Pfam" id="PF01103">
    <property type="entry name" value="Omp85"/>
    <property type="match status" value="1"/>
</dbReference>
<dbReference type="OrthoDB" id="9769707at2"/>
<reference evidence="4 5" key="1">
    <citation type="submission" date="2015-06" db="EMBL/GenBank/DDBJ databases">
        <authorList>
            <person name="Zeng Y."/>
            <person name="Huang Y."/>
        </authorList>
    </citation>
    <scope>NUCLEOTIDE SEQUENCE [LARGE SCALE GENOMIC DNA]</scope>
    <source>
        <strain evidence="4 5">PQ-2</strain>
    </source>
</reference>
<dbReference type="Gene3D" id="3.10.20.310">
    <property type="entry name" value="membrane protein fhac"/>
    <property type="match status" value="2"/>
</dbReference>
<dbReference type="InterPro" id="IPR039910">
    <property type="entry name" value="D15-like"/>
</dbReference>
<accession>A0A0G3XHU7</accession>
<keyword evidence="5" id="KW-1185">Reference proteome</keyword>
<evidence type="ECO:0000256" key="3">
    <source>
        <dbReference type="ARBA" id="ARBA00023136"/>
    </source>
</evidence>
<evidence type="ECO:0000313" key="5">
    <source>
        <dbReference type="Proteomes" id="UP000035287"/>
    </source>
</evidence>
<dbReference type="STRING" id="1348774.AB433_13685"/>